<protein>
    <recommendedName>
        <fullName evidence="2">DUF4280 domain-containing protein</fullName>
    </recommendedName>
</protein>
<dbReference type="Pfam" id="PF14107">
    <property type="entry name" value="DUF4280"/>
    <property type="match status" value="1"/>
</dbReference>
<gene>
    <name evidence="1" type="ORF">BH006_06815</name>
</gene>
<dbReference type="InterPro" id="IPR025460">
    <property type="entry name" value="DUF4280"/>
</dbReference>
<accession>A0A3F3I8M0</accession>
<evidence type="ECO:0000313" key="1">
    <source>
        <dbReference type="EMBL" id="OEH95560.1"/>
    </source>
</evidence>
<dbReference type="Proteomes" id="UP000852880">
    <property type="component" value="Unassembled WGS sequence"/>
</dbReference>
<dbReference type="AlphaFoldDB" id="A0A3F3I8M0"/>
<dbReference type="EMBL" id="MJEL01000054">
    <property type="protein sequence ID" value="OEH95560.1"/>
    <property type="molecule type" value="Genomic_DNA"/>
</dbReference>
<reference evidence="1" key="1">
    <citation type="submission" date="2016-09" db="EMBL/GenBank/DDBJ databases">
        <title>Whole Genome Sequencing of Salmonella enterica subsp. enterica serovar Nottingham.</title>
        <authorList>
            <person name="Zheng J."/>
            <person name="Wang H."/>
        </authorList>
    </citation>
    <scope>NUCLEOTIDE SEQUENCE [LARGE SCALE GENOMIC DNA]</scope>
    <source>
        <strain evidence="1">CFSAN055411</strain>
    </source>
</reference>
<sequence length="131" mass="13133">MGCPAVCHGAVLQCTSGMAPSTLTVLPVNRTLLAGGLPAANILDNKPMVNILPFGMCNSPANPAVAALTAAAMGVLTPAPCVPATVAPWVPGAPVVLLGKMPALTARSRLICTWGGVIQPVFPGQVSVMLP</sequence>
<name>A0A3F3I8M0_SALER</name>
<dbReference type="RefSeq" id="WP_069721846.1">
    <property type="nucleotide sequence ID" value="NZ_MJEL01000054.1"/>
</dbReference>
<comment type="caution">
    <text evidence="1">The sequence shown here is derived from an EMBL/GenBank/DDBJ whole genome shotgun (WGS) entry which is preliminary data.</text>
</comment>
<evidence type="ECO:0008006" key="2">
    <source>
        <dbReference type="Google" id="ProtNLM"/>
    </source>
</evidence>
<organism evidence="1">
    <name type="scientific">Salmonella enterica</name>
    <name type="common">Salmonella choleraesuis</name>
    <dbReference type="NCBI Taxonomy" id="28901"/>
    <lineage>
        <taxon>Bacteria</taxon>
        <taxon>Pseudomonadati</taxon>
        <taxon>Pseudomonadota</taxon>
        <taxon>Gammaproteobacteria</taxon>
        <taxon>Enterobacterales</taxon>
        <taxon>Enterobacteriaceae</taxon>
        <taxon>Salmonella</taxon>
    </lineage>
</organism>
<proteinExistence type="predicted"/>